<evidence type="ECO:0000313" key="5">
    <source>
        <dbReference type="EMBL" id="GFM34250.1"/>
    </source>
</evidence>
<dbReference type="InterPro" id="IPR024930">
    <property type="entry name" value="Skp_dom_sf"/>
</dbReference>
<dbReference type="PANTHER" id="PTHR35089:SF1">
    <property type="entry name" value="CHAPERONE PROTEIN SKP"/>
    <property type="match status" value="1"/>
</dbReference>
<feature type="chain" id="PRO_5029507234" description="Outer membrane chaperone Skp (OmpH)" evidence="4">
    <location>
        <begin position="28"/>
        <end position="194"/>
    </location>
</feature>
<evidence type="ECO:0008006" key="7">
    <source>
        <dbReference type="Google" id="ProtNLM"/>
    </source>
</evidence>
<accession>A0A7J0BKP9</accession>
<dbReference type="GO" id="GO:0051082">
    <property type="term" value="F:unfolded protein binding"/>
    <property type="evidence" value="ECO:0007669"/>
    <property type="project" value="InterPro"/>
</dbReference>
<protein>
    <recommendedName>
        <fullName evidence="7">Outer membrane chaperone Skp (OmpH)</fullName>
    </recommendedName>
</protein>
<dbReference type="Pfam" id="PF03938">
    <property type="entry name" value="OmpH"/>
    <property type="match status" value="1"/>
</dbReference>
<keyword evidence="6" id="KW-1185">Reference proteome</keyword>
<dbReference type="AlphaFoldDB" id="A0A7J0BKP9"/>
<dbReference type="GO" id="GO:0005829">
    <property type="term" value="C:cytosol"/>
    <property type="evidence" value="ECO:0007669"/>
    <property type="project" value="TreeGrafter"/>
</dbReference>
<name>A0A7J0BKP9_9BACT</name>
<feature type="compositionally biased region" description="Basic and acidic residues" evidence="3">
    <location>
        <begin position="173"/>
        <end position="194"/>
    </location>
</feature>
<proteinExistence type="inferred from homology"/>
<evidence type="ECO:0000256" key="1">
    <source>
        <dbReference type="ARBA" id="ARBA00009091"/>
    </source>
</evidence>
<gene>
    <name evidence="5" type="ORF">DSM101010T_26150</name>
</gene>
<dbReference type="EMBL" id="BLVO01000013">
    <property type="protein sequence ID" value="GFM34250.1"/>
    <property type="molecule type" value="Genomic_DNA"/>
</dbReference>
<evidence type="ECO:0000256" key="2">
    <source>
        <dbReference type="ARBA" id="ARBA00022729"/>
    </source>
</evidence>
<dbReference type="Gene3D" id="3.30.910.20">
    <property type="entry name" value="Skp domain"/>
    <property type="match status" value="1"/>
</dbReference>
<dbReference type="PANTHER" id="PTHR35089">
    <property type="entry name" value="CHAPERONE PROTEIN SKP"/>
    <property type="match status" value="1"/>
</dbReference>
<comment type="caution">
    <text evidence="5">The sequence shown here is derived from an EMBL/GenBank/DDBJ whole genome shotgun (WGS) entry which is preliminary data.</text>
</comment>
<feature type="signal peptide" evidence="4">
    <location>
        <begin position="1"/>
        <end position="27"/>
    </location>
</feature>
<feature type="region of interest" description="Disordered" evidence="3">
    <location>
        <begin position="158"/>
        <end position="194"/>
    </location>
</feature>
<keyword evidence="2 4" id="KW-0732">Signal</keyword>
<dbReference type="SUPFAM" id="SSF111384">
    <property type="entry name" value="OmpH-like"/>
    <property type="match status" value="1"/>
</dbReference>
<feature type="compositionally biased region" description="Low complexity" evidence="3">
    <location>
        <begin position="162"/>
        <end position="172"/>
    </location>
</feature>
<dbReference type="RefSeq" id="WP_174405859.1">
    <property type="nucleotide sequence ID" value="NZ_BLVO01000013.1"/>
</dbReference>
<dbReference type="SMART" id="SM00935">
    <property type="entry name" value="OmpH"/>
    <property type="match status" value="1"/>
</dbReference>
<organism evidence="5 6">
    <name type="scientific">Desulfovibrio subterraneus</name>
    <dbReference type="NCBI Taxonomy" id="2718620"/>
    <lineage>
        <taxon>Bacteria</taxon>
        <taxon>Pseudomonadati</taxon>
        <taxon>Thermodesulfobacteriota</taxon>
        <taxon>Desulfovibrionia</taxon>
        <taxon>Desulfovibrionales</taxon>
        <taxon>Desulfovibrionaceae</taxon>
        <taxon>Desulfovibrio</taxon>
    </lineage>
</organism>
<evidence type="ECO:0000313" key="6">
    <source>
        <dbReference type="Proteomes" id="UP000503840"/>
    </source>
</evidence>
<evidence type="ECO:0000256" key="4">
    <source>
        <dbReference type="SAM" id="SignalP"/>
    </source>
</evidence>
<dbReference type="PROSITE" id="PS51257">
    <property type="entry name" value="PROKAR_LIPOPROTEIN"/>
    <property type="match status" value="1"/>
</dbReference>
<dbReference type="Proteomes" id="UP000503840">
    <property type="component" value="Unassembled WGS sequence"/>
</dbReference>
<dbReference type="GO" id="GO:0050821">
    <property type="term" value="P:protein stabilization"/>
    <property type="evidence" value="ECO:0007669"/>
    <property type="project" value="TreeGrafter"/>
</dbReference>
<dbReference type="InterPro" id="IPR005632">
    <property type="entry name" value="Chaperone_Skp"/>
</dbReference>
<sequence length="194" mass="20824">MKKLTLSVVLLLSAVLMLGGCNGAEKAAPKVAVVDAGKVFQESAPGKAGVAYLEKISAAAQEEFRTLQAEAEKDKSQESMLKMQRALGEIQQRMNAEQQMVIGKLNDAFKKTLDTYRDEKKLEVILPAEQVISFGQASDITKDIIAAMDKVTVTYEAEKAPAEAAPEAAPAEVKAEEKAAEKAAEKPAAETKKD</sequence>
<reference evidence="5 6" key="1">
    <citation type="submission" date="2020-05" db="EMBL/GenBank/DDBJ databases">
        <title>Draft genome sequence of Desulfovibrio sp. strain HN2T.</title>
        <authorList>
            <person name="Ueno A."/>
            <person name="Tamazawa S."/>
            <person name="Tamamura S."/>
            <person name="Murakami T."/>
            <person name="Kiyama T."/>
            <person name="Inomata H."/>
            <person name="Amano Y."/>
            <person name="Miyakawa K."/>
            <person name="Tamaki H."/>
            <person name="Naganuma T."/>
            <person name="Kaneko K."/>
        </authorList>
    </citation>
    <scope>NUCLEOTIDE SEQUENCE [LARGE SCALE GENOMIC DNA]</scope>
    <source>
        <strain evidence="5 6">HN2</strain>
    </source>
</reference>
<comment type="similarity">
    <text evidence="1">Belongs to the Skp family.</text>
</comment>
<evidence type="ECO:0000256" key="3">
    <source>
        <dbReference type="SAM" id="MobiDB-lite"/>
    </source>
</evidence>